<evidence type="ECO:0008006" key="4">
    <source>
        <dbReference type="Google" id="ProtNLM"/>
    </source>
</evidence>
<organism evidence="2 3">
    <name type="scientific">Hyaloscypha bicolor E</name>
    <dbReference type="NCBI Taxonomy" id="1095630"/>
    <lineage>
        <taxon>Eukaryota</taxon>
        <taxon>Fungi</taxon>
        <taxon>Dikarya</taxon>
        <taxon>Ascomycota</taxon>
        <taxon>Pezizomycotina</taxon>
        <taxon>Leotiomycetes</taxon>
        <taxon>Helotiales</taxon>
        <taxon>Hyaloscyphaceae</taxon>
        <taxon>Hyaloscypha</taxon>
        <taxon>Hyaloscypha bicolor</taxon>
    </lineage>
</organism>
<feature type="compositionally biased region" description="Basic residues" evidence="1">
    <location>
        <begin position="254"/>
        <end position="263"/>
    </location>
</feature>
<feature type="region of interest" description="Disordered" evidence="1">
    <location>
        <begin position="110"/>
        <end position="137"/>
    </location>
</feature>
<name>A0A2J6T332_9HELO</name>
<dbReference type="EMBL" id="KZ613847">
    <property type="protein sequence ID" value="PMD57445.1"/>
    <property type="molecule type" value="Genomic_DNA"/>
</dbReference>
<dbReference type="OrthoDB" id="5209158at2759"/>
<dbReference type="RefSeq" id="XP_024734349.1">
    <property type="nucleotide sequence ID" value="XM_024875816.1"/>
</dbReference>
<dbReference type="Proteomes" id="UP000235371">
    <property type="component" value="Unassembled WGS sequence"/>
</dbReference>
<feature type="compositionally biased region" description="Polar residues" evidence="1">
    <location>
        <begin position="200"/>
        <end position="209"/>
    </location>
</feature>
<dbReference type="AlphaFoldDB" id="A0A2J6T332"/>
<feature type="region of interest" description="Disordered" evidence="1">
    <location>
        <begin position="200"/>
        <end position="263"/>
    </location>
</feature>
<dbReference type="InParanoid" id="A0A2J6T332"/>
<evidence type="ECO:0000313" key="3">
    <source>
        <dbReference type="Proteomes" id="UP000235371"/>
    </source>
</evidence>
<evidence type="ECO:0000313" key="2">
    <source>
        <dbReference type="EMBL" id="PMD57445.1"/>
    </source>
</evidence>
<gene>
    <name evidence="2" type="ORF">K444DRAFT_54169</name>
</gene>
<evidence type="ECO:0000256" key="1">
    <source>
        <dbReference type="SAM" id="MobiDB-lite"/>
    </source>
</evidence>
<proteinExistence type="predicted"/>
<keyword evidence="3" id="KW-1185">Reference proteome</keyword>
<protein>
    <recommendedName>
        <fullName evidence="4">Pal1-domain-containing protein</fullName>
    </recommendedName>
</protein>
<reference evidence="2 3" key="1">
    <citation type="submission" date="2016-04" db="EMBL/GenBank/DDBJ databases">
        <title>A degradative enzymes factory behind the ericoid mycorrhizal symbiosis.</title>
        <authorList>
            <consortium name="DOE Joint Genome Institute"/>
            <person name="Martino E."/>
            <person name="Morin E."/>
            <person name="Grelet G."/>
            <person name="Kuo A."/>
            <person name="Kohler A."/>
            <person name="Daghino S."/>
            <person name="Barry K."/>
            <person name="Choi C."/>
            <person name="Cichocki N."/>
            <person name="Clum A."/>
            <person name="Copeland A."/>
            <person name="Hainaut M."/>
            <person name="Haridas S."/>
            <person name="Labutti K."/>
            <person name="Lindquist E."/>
            <person name="Lipzen A."/>
            <person name="Khouja H.-R."/>
            <person name="Murat C."/>
            <person name="Ohm R."/>
            <person name="Olson A."/>
            <person name="Spatafora J."/>
            <person name="Veneault-Fourrey C."/>
            <person name="Henrissat B."/>
            <person name="Grigoriev I."/>
            <person name="Martin F."/>
            <person name="Perotto S."/>
        </authorList>
    </citation>
    <scope>NUCLEOTIDE SEQUENCE [LARGE SCALE GENOMIC DNA]</scope>
    <source>
        <strain evidence="2 3">E</strain>
    </source>
</reference>
<accession>A0A2J6T332</accession>
<dbReference type="GeneID" id="36583895"/>
<sequence>MKRLCAWTAHRRSFTANDWDPIKHDPVSRPSQRLSSKSRVLSSFKCDCPTMTSSNESKSISERYHCEDLIIPRANYRTHLRRSSTLHTRMPTNVQDLPAKEVNVLNKHTGFPEPLSPDRNTTLPHPDADTSPNATIEAPDDLTRIHSRNSFLHRRPHSKNSFGKIDPMKGLYDNLKYADRIQEVENTKALAVKLLSTESPANGASQQNGVIDGGIDERPANGYGNGAASAPVNGYTKGHKRAESGHSNGEKKKSLFKRLSLHR</sequence>
<feature type="compositionally biased region" description="Basic and acidic residues" evidence="1">
    <location>
        <begin position="241"/>
        <end position="253"/>
    </location>
</feature>